<dbReference type="CDD" id="cd00739">
    <property type="entry name" value="DHPS"/>
    <property type="match status" value="1"/>
</dbReference>
<dbReference type="RefSeq" id="WP_102933313.1">
    <property type="nucleotide sequence ID" value="NZ_LJIW01000001.1"/>
</dbReference>
<keyword evidence="10" id="KW-0289">Folate biosynthesis</keyword>
<dbReference type="AlphaFoldDB" id="A0A2J7Z2U6"/>
<organism evidence="13 14">
    <name type="scientific">Streptomyces malaysiensis</name>
    <dbReference type="NCBI Taxonomy" id="92644"/>
    <lineage>
        <taxon>Bacteria</taxon>
        <taxon>Bacillati</taxon>
        <taxon>Actinomycetota</taxon>
        <taxon>Actinomycetes</taxon>
        <taxon>Kitasatosporales</taxon>
        <taxon>Streptomycetaceae</taxon>
        <taxon>Streptomyces</taxon>
        <taxon>Streptomyces violaceusniger group</taxon>
    </lineage>
</organism>
<comment type="similarity">
    <text evidence="4">Belongs to the DHPS family.</text>
</comment>
<dbReference type="SUPFAM" id="SSF51717">
    <property type="entry name" value="Dihydropteroate synthetase-like"/>
    <property type="match status" value="1"/>
</dbReference>
<keyword evidence="9" id="KW-0460">Magnesium</keyword>
<dbReference type="InterPro" id="IPR006390">
    <property type="entry name" value="DHP_synth_dom"/>
</dbReference>
<dbReference type="FunFam" id="3.20.20.20:FF:000006">
    <property type="entry name" value="Dihydropteroate synthase"/>
    <property type="match status" value="1"/>
</dbReference>
<dbReference type="EMBL" id="LJIW01000001">
    <property type="protein sequence ID" value="PNG94603.1"/>
    <property type="molecule type" value="Genomic_DNA"/>
</dbReference>
<dbReference type="GO" id="GO:0004156">
    <property type="term" value="F:dihydropteroate synthase activity"/>
    <property type="evidence" value="ECO:0007669"/>
    <property type="project" value="UniProtKB-EC"/>
</dbReference>
<dbReference type="Gene3D" id="3.20.20.20">
    <property type="entry name" value="Dihydropteroate synthase-like"/>
    <property type="match status" value="1"/>
</dbReference>
<dbReference type="GO" id="GO:0046654">
    <property type="term" value="P:tetrahydrofolate biosynthetic process"/>
    <property type="evidence" value="ECO:0007669"/>
    <property type="project" value="TreeGrafter"/>
</dbReference>
<keyword evidence="8" id="KW-0479">Metal-binding</keyword>
<evidence type="ECO:0000256" key="10">
    <source>
        <dbReference type="ARBA" id="ARBA00022909"/>
    </source>
</evidence>
<accession>A0A2J7Z2U6</accession>
<evidence type="ECO:0000256" key="9">
    <source>
        <dbReference type="ARBA" id="ARBA00022842"/>
    </source>
</evidence>
<dbReference type="InterPro" id="IPR011005">
    <property type="entry name" value="Dihydropteroate_synth-like_sf"/>
</dbReference>
<keyword evidence="7" id="KW-0808">Transferase</keyword>
<evidence type="ECO:0000256" key="7">
    <source>
        <dbReference type="ARBA" id="ARBA00022679"/>
    </source>
</evidence>
<dbReference type="NCBIfam" id="TIGR01496">
    <property type="entry name" value="DHPS"/>
    <property type="match status" value="1"/>
</dbReference>
<evidence type="ECO:0000256" key="6">
    <source>
        <dbReference type="ARBA" id="ARBA00016919"/>
    </source>
</evidence>
<protein>
    <recommendedName>
        <fullName evidence="6">Dihydropteroate synthase</fullName>
        <ecNumber evidence="5">2.5.1.15</ecNumber>
    </recommendedName>
    <alternativeName>
        <fullName evidence="11">Dihydropteroate pyrophosphorylase</fullName>
    </alternativeName>
</protein>
<comment type="caution">
    <text evidence="13">The sequence shown here is derived from an EMBL/GenBank/DDBJ whole genome shotgun (WGS) entry which is preliminary data.</text>
</comment>
<evidence type="ECO:0000259" key="12">
    <source>
        <dbReference type="PROSITE" id="PS50972"/>
    </source>
</evidence>
<name>A0A2J7Z2U6_STRMQ</name>
<evidence type="ECO:0000256" key="1">
    <source>
        <dbReference type="ARBA" id="ARBA00000012"/>
    </source>
</evidence>
<dbReference type="Pfam" id="PF00809">
    <property type="entry name" value="Pterin_bind"/>
    <property type="match status" value="1"/>
</dbReference>
<evidence type="ECO:0000256" key="2">
    <source>
        <dbReference type="ARBA" id="ARBA00001946"/>
    </source>
</evidence>
<evidence type="ECO:0000313" key="14">
    <source>
        <dbReference type="Proteomes" id="UP000236520"/>
    </source>
</evidence>
<reference evidence="13 14" key="1">
    <citation type="submission" date="2015-09" db="EMBL/GenBank/DDBJ databases">
        <title>Genome sequence, genome mining and natural product profiling of a biocontrol bacterium Streptomyces malaysiensis F913.</title>
        <authorList>
            <person name="Xu Y."/>
            <person name="Wei J."/>
            <person name="Xie J."/>
            <person name="Li T."/>
            <person name="Zhou Z."/>
        </authorList>
    </citation>
    <scope>NUCLEOTIDE SEQUENCE [LARGE SCALE GENOMIC DNA]</scope>
    <source>
        <strain evidence="13 14">F913</strain>
    </source>
</reference>
<evidence type="ECO:0000256" key="5">
    <source>
        <dbReference type="ARBA" id="ARBA00012458"/>
    </source>
</evidence>
<dbReference type="PANTHER" id="PTHR20941">
    <property type="entry name" value="FOLATE SYNTHESIS PROTEINS"/>
    <property type="match status" value="1"/>
</dbReference>
<dbReference type="EC" id="2.5.1.15" evidence="5"/>
<dbReference type="InterPro" id="IPR000489">
    <property type="entry name" value="Pterin-binding_dom"/>
</dbReference>
<dbReference type="GO" id="GO:0046656">
    <property type="term" value="P:folic acid biosynthetic process"/>
    <property type="evidence" value="ECO:0007669"/>
    <property type="project" value="UniProtKB-KW"/>
</dbReference>
<gene>
    <name evidence="13" type="ORF">SMF913_10628</name>
</gene>
<dbReference type="PROSITE" id="PS50972">
    <property type="entry name" value="PTERIN_BINDING"/>
    <property type="match status" value="1"/>
</dbReference>
<dbReference type="Proteomes" id="UP000236520">
    <property type="component" value="Unassembled WGS sequence"/>
</dbReference>
<dbReference type="PANTHER" id="PTHR20941:SF1">
    <property type="entry name" value="FOLIC ACID SYNTHESIS PROTEIN FOL1"/>
    <property type="match status" value="1"/>
</dbReference>
<proteinExistence type="inferred from homology"/>
<comment type="pathway">
    <text evidence="3">Cofactor biosynthesis; tetrahydrofolate biosynthesis; 7,8-dihydrofolate from 2-amino-4-hydroxy-6-hydroxymethyl-7,8-dihydropteridine diphosphate and 4-aminobenzoate: step 1/2.</text>
</comment>
<evidence type="ECO:0000313" key="13">
    <source>
        <dbReference type="EMBL" id="PNG94603.1"/>
    </source>
</evidence>
<comment type="cofactor">
    <cofactor evidence="2">
        <name>Mg(2+)</name>
        <dbReference type="ChEBI" id="CHEBI:18420"/>
    </cofactor>
</comment>
<dbReference type="InterPro" id="IPR045031">
    <property type="entry name" value="DHP_synth-like"/>
</dbReference>
<evidence type="ECO:0000256" key="8">
    <source>
        <dbReference type="ARBA" id="ARBA00022723"/>
    </source>
</evidence>
<keyword evidence="14" id="KW-1185">Reference proteome</keyword>
<dbReference type="GO" id="GO:0005829">
    <property type="term" value="C:cytosol"/>
    <property type="evidence" value="ECO:0007669"/>
    <property type="project" value="TreeGrafter"/>
</dbReference>
<sequence length="271" mass="28123">MGIVNVTPDSFSDGGLYATTEAAVQRGMALRATGADFVDVGGESTRPGAGRVDLADELRRVIPVVKELAAAHVPVSVDTTRAAVAEPALAVGAVVINDVSGGLADPDMAQVVAAADVPWILNHSRGTSRDMYTQATYDDIVREVSAELMARVDDALRAGVRPDRLILDPGLGFAKRGGQNWALLAHLDEIISLGFPVLVGASRKRFLSAALGADGENRPAAARDAATLATTVLAARAGAWGVRVHDISASADAVRVVTRVAQASSVSRKRA</sequence>
<comment type="catalytic activity">
    <reaction evidence="1">
        <text>(7,8-dihydropterin-6-yl)methyl diphosphate + 4-aminobenzoate = 7,8-dihydropteroate + diphosphate</text>
        <dbReference type="Rhea" id="RHEA:19949"/>
        <dbReference type="ChEBI" id="CHEBI:17836"/>
        <dbReference type="ChEBI" id="CHEBI:17839"/>
        <dbReference type="ChEBI" id="CHEBI:33019"/>
        <dbReference type="ChEBI" id="CHEBI:72950"/>
        <dbReference type="EC" id="2.5.1.15"/>
    </reaction>
</comment>
<evidence type="ECO:0000256" key="3">
    <source>
        <dbReference type="ARBA" id="ARBA00004763"/>
    </source>
</evidence>
<evidence type="ECO:0000256" key="4">
    <source>
        <dbReference type="ARBA" id="ARBA00009503"/>
    </source>
</evidence>
<feature type="domain" description="Pterin-binding" evidence="12">
    <location>
        <begin position="1"/>
        <end position="255"/>
    </location>
</feature>
<dbReference type="GO" id="GO:0046872">
    <property type="term" value="F:metal ion binding"/>
    <property type="evidence" value="ECO:0007669"/>
    <property type="project" value="UniProtKB-KW"/>
</dbReference>
<evidence type="ECO:0000256" key="11">
    <source>
        <dbReference type="ARBA" id="ARBA00030193"/>
    </source>
</evidence>